<dbReference type="InterPro" id="IPR050370">
    <property type="entry name" value="HES_HEY"/>
</dbReference>
<dbReference type="Pfam" id="PF00010">
    <property type="entry name" value="HLH"/>
    <property type="match status" value="1"/>
</dbReference>
<evidence type="ECO:0000256" key="3">
    <source>
        <dbReference type="ARBA" id="ARBA00023163"/>
    </source>
</evidence>
<dbReference type="PROSITE" id="PS50888">
    <property type="entry name" value="BHLH"/>
    <property type="match status" value="1"/>
</dbReference>
<protein>
    <recommendedName>
        <fullName evidence="6">BHLH domain-containing protein</fullName>
    </recommendedName>
</protein>
<dbReference type="InterPro" id="IPR011598">
    <property type="entry name" value="bHLH_dom"/>
</dbReference>
<evidence type="ECO:0000313" key="7">
    <source>
        <dbReference type="EMBL" id="KAK3593234.1"/>
    </source>
</evidence>
<dbReference type="GO" id="GO:0005634">
    <property type="term" value="C:nucleus"/>
    <property type="evidence" value="ECO:0007669"/>
    <property type="project" value="UniProtKB-SubCell"/>
</dbReference>
<dbReference type="EMBL" id="JAEAOA010000748">
    <property type="protein sequence ID" value="KAK3593234.1"/>
    <property type="molecule type" value="Genomic_DNA"/>
</dbReference>
<evidence type="ECO:0000256" key="5">
    <source>
        <dbReference type="SAM" id="MobiDB-lite"/>
    </source>
</evidence>
<dbReference type="CDD" id="cd11410">
    <property type="entry name" value="bHLH_O_HES"/>
    <property type="match status" value="1"/>
</dbReference>
<sequence length="313" mass="35788">MTMADCTSNGSSSDDGKDTKGLTRKHIAERQRRARINSYLEQLERLTSLDQQSVGPVKLEKAEVLERTVNYLKTLKHSQINDMSRVQYTAGYSQCMRLLFQYLETSDLQRQQIQSLYSHLTQVLQQNTSALGNNPFVQGKCQNIMTISSYMKDNGHYVVESCPISQQAYSCESMSLEGLTHMSDNCKSCISQEDNKNRNNSEVFEVQSSYGSNDNGSRQTVLDTMTCNRPQAFRDNENMKYPMCFKDVSEKGRCLTEINDESFQNINNKLSESSTVTVLQFREINETDYTTSLSFSNNSEKENQNPSSVWRPW</sequence>
<proteinExistence type="predicted"/>
<dbReference type="Gene3D" id="4.10.280.10">
    <property type="entry name" value="Helix-loop-helix DNA-binding domain"/>
    <property type="match status" value="1"/>
</dbReference>
<reference evidence="7" key="1">
    <citation type="journal article" date="2021" name="Genome Biol. Evol.">
        <title>A High-Quality Reference Genome for a Parasitic Bivalve with Doubly Uniparental Inheritance (Bivalvia: Unionida).</title>
        <authorList>
            <person name="Smith C.H."/>
        </authorList>
    </citation>
    <scope>NUCLEOTIDE SEQUENCE</scope>
    <source>
        <strain evidence="7">CHS0354</strain>
    </source>
</reference>
<feature type="compositionally biased region" description="Polar residues" evidence="5">
    <location>
        <begin position="1"/>
        <end position="13"/>
    </location>
</feature>
<name>A0AAE0VX57_9BIVA</name>
<evidence type="ECO:0000313" key="8">
    <source>
        <dbReference type="Proteomes" id="UP001195483"/>
    </source>
</evidence>
<keyword evidence="4" id="KW-0539">Nucleus</keyword>
<evidence type="ECO:0000256" key="2">
    <source>
        <dbReference type="ARBA" id="ARBA00023015"/>
    </source>
</evidence>
<dbReference type="PANTHER" id="PTHR10985">
    <property type="entry name" value="BASIC HELIX-LOOP-HELIX TRANSCRIPTION FACTOR, HES-RELATED"/>
    <property type="match status" value="1"/>
</dbReference>
<feature type="compositionally biased region" description="Basic and acidic residues" evidence="5">
    <location>
        <begin position="14"/>
        <end position="27"/>
    </location>
</feature>
<keyword evidence="3" id="KW-0804">Transcription</keyword>
<gene>
    <name evidence="7" type="ORF">CHS0354_012314</name>
</gene>
<feature type="region of interest" description="Disordered" evidence="5">
    <location>
        <begin position="293"/>
        <end position="313"/>
    </location>
</feature>
<organism evidence="7 8">
    <name type="scientific">Potamilus streckersoni</name>
    <dbReference type="NCBI Taxonomy" id="2493646"/>
    <lineage>
        <taxon>Eukaryota</taxon>
        <taxon>Metazoa</taxon>
        <taxon>Spiralia</taxon>
        <taxon>Lophotrochozoa</taxon>
        <taxon>Mollusca</taxon>
        <taxon>Bivalvia</taxon>
        <taxon>Autobranchia</taxon>
        <taxon>Heteroconchia</taxon>
        <taxon>Palaeoheterodonta</taxon>
        <taxon>Unionida</taxon>
        <taxon>Unionoidea</taxon>
        <taxon>Unionidae</taxon>
        <taxon>Ambleminae</taxon>
        <taxon>Lampsilini</taxon>
        <taxon>Potamilus</taxon>
    </lineage>
</organism>
<evidence type="ECO:0000256" key="1">
    <source>
        <dbReference type="ARBA" id="ARBA00004123"/>
    </source>
</evidence>
<dbReference type="AlphaFoldDB" id="A0AAE0VX57"/>
<dbReference type="GO" id="GO:0046983">
    <property type="term" value="F:protein dimerization activity"/>
    <property type="evidence" value="ECO:0007669"/>
    <property type="project" value="InterPro"/>
</dbReference>
<dbReference type="SUPFAM" id="SSF158457">
    <property type="entry name" value="Orange domain-like"/>
    <property type="match status" value="1"/>
</dbReference>
<reference evidence="7" key="3">
    <citation type="submission" date="2023-05" db="EMBL/GenBank/DDBJ databases">
        <authorList>
            <person name="Smith C.H."/>
        </authorList>
    </citation>
    <scope>NUCLEOTIDE SEQUENCE</scope>
    <source>
        <strain evidence="7">CHS0354</strain>
        <tissue evidence="7">Mantle</tissue>
    </source>
</reference>
<dbReference type="SMART" id="SM00353">
    <property type="entry name" value="HLH"/>
    <property type="match status" value="1"/>
</dbReference>
<comment type="caution">
    <text evidence="7">The sequence shown here is derived from an EMBL/GenBank/DDBJ whole genome shotgun (WGS) entry which is preliminary data.</text>
</comment>
<reference evidence="7" key="2">
    <citation type="journal article" date="2021" name="Genome Biol. Evol.">
        <title>Developing a high-quality reference genome for a parasitic bivalve with doubly uniparental inheritance (Bivalvia: Unionida).</title>
        <authorList>
            <person name="Smith C.H."/>
        </authorList>
    </citation>
    <scope>NUCLEOTIDE SEQUENCE</scope>
    <source>
        <strain evidence="7">CHS0354</strain>
        <tissue evidence="7">Mantle</tissue>
    </source>
</reference>
<keyword evidence="8" id="KW-1185">Reference proteome</keyword>
<dbReference type="SUPFAM" id="SSF47459">
    <property type="entry name" value="HLH, helix-loop-helix DNA-binding domain"/>
    <property type="match status" value="1"/>
</dbReference>
<feature type="domain" description="BHLH" evidence="6">
    <location>
        <begin position="20"/>
        <end position="75"/>
    </location>
</feature>
<dbReference type="InterPro" id="IPR036638">
    <property type="entry name" value="HLH_DNA-bd_sf"/>
</dbReference>
<accession>A0AAE0VX57</accession>
<evidence type="ECO:0000256" key="4">
    <source>
        <dbReference type="ARBA" id="ARBA00023242"/>
    </source>
</evidence>
<keyword evidence="2" id="KW-0805">Transcription regulation</keyword>
<dbReference type="Proteomes" id="UP001195483">
    <property type="component" value="Unassembled WGS sequence"/>
</dbReference>
<feature type="region of interest" description="Disordered" evidence="5">
    <location>
        <begin position="1"/>
        <end position="27"/>
    </location>
</feature>
<evidence type="ECO:0000259" key="6">
    <source>
        <dbReference type="PROSITE" id="PS50888"/>
    </source>
</evidence>
<comment type="subcellular location">
    <subcellularLocation>
        <location evidence="1">Nucleus</location>
    </subcellularLocation>
</comment>